<accession>A0ABN9Z142</accession>
<comment type="caution">
    <text evidence="1">The sequence shown here is derived from an EMBL/GenBank/DDBJ whole genome shotgun (WGS) entry which is preliminary data.</text>
</comment>
<evidence type="ECO:0000313" key="1">
    <source>
        <dbReference type="EMBL" id="CAK1249739.1"/>
    </source>
</evidence>
<evidence type="ECO:0008006" key="3">
    <source>
        <dbReference type="Google" id="ProtNLM"/>
    </source>
</evidence>
<organism evidence="1 2">
    <name type="scientific">Fructobacillus fructosus</name>
    <dbReference type="NCBI Taxonomy" id="1631"/>
    <lineage>
        <taxon>Bacteria</taxon>
        <taxon>Bacillati</taxon>
        <taxon>Bacillota</taxon>
        <taxon>Bacilli</taxon>
        <taxon>Lactobacillales</taxon>
        <taxon>Lactobacillaceae</taxon>
        <taxon>Fructobacillus</taxon>
    </lineage>
</organism>
<dbReference type="Pfam" id="PF12459">
    <property type="entry name" value="DltX"/>
    <property type="match status" value="1"/>
</dbReference>
<dbReference type="RefSeq" id="WP_010017670.1">
    <property type="nucleotide sequence ID" value="NZ_CAUZLK010000007.1"/>
</dbReference>
<gene>
    <name evidence="1" type="ORF">R54839_PPFHFPJH_01295</name>
</gene>
<dbReference type="InterPro" id="IPR021008">
    <property type="entry name" value="DltX"/>
</dbReference>
<keyword evidence="2" id="KW-1185">Reference proteome</keyword>
<dbReference type="Proteomes" id="UP001314261">
    <property type="component" value="Unassembled WGS sequence"/>
</dbReference>
<sequence length="46" mass="5534">MFQRFIKRPWVAFVAKTLAYFLIMLFLIYLYGYSGVTGGHFIYNEF</sequence>
<protein>
    <recommendedName>
        <fullName evidence="3">D-Ala-teichoic acid biosynthesis protein</fullName>
    </recommendedName>
</protein>
<name>A0ABN9Z142_9LACO</name>
<reference evidence="1 2" key="1">
    <citation type="submission" date="2023-10" db="EMBL/GenBank/DDBJ databases">
        <authorList>
            <person name="Botero Cardona J."/>
        </authorList>
    </citation>
    <scope>NUCLEOTIDE SEQUENCE [LARGE SCALE GENOMIC DNA]</scope>
    <source>
        <strain evidence="1 2">R-54839</strain>
    </source>
</reference>
<proteinExistence type="predicted"/>
<evidence type="ECO:0000313" key="2">
    <source>
        <dbReference type="Proteomes" id="UP001314261"/>
    </source>
</evidence>
<dbReference type="GeneID" id="89538128"/>
<dbReference type="EMBL" id="CAUZLR010000009">
    <property type="protein sequence ID" value="CAK1249739.1"/>
    <property type="molecule type" value="Genomic_DNA"/>
</dbReference>